<dbReference type="AlphaFoldDB" id="A0A7Z2T5D6"/>
<dbReference type="SUPFAM" id="SSF81665">
    <property type="entry name" value="Calcium ATPase, transmembrane domain M"/>
    <property type="match status" value="1"/>
</dbReference>
<dbReference type="Pfam" id="PF00122">
    <property type="entry name" value="E1-E2_ATPase"/>
    <property type="match status" value="1"/>
</dbReference>
<feature type="transmembrane region" description="Helical" evidence="14">
    <location>
        <begin position="314"/>
        <end position="335"/>
    </location>
</feature>
<dbReference type="Gene3D" id="3.30.70.100">
    <property type="match status" value="1"/>
</dbReference>
<comment type="catalytic activity">
    <reaction evidence="13">
        <text>Zn(2+)(in) + ATP + H2O = Zn(2+)(out) + ADP + phosphate + H(+)</text>
        <dbReference type="Rhea" id="RHEA:20621"/>
        <dbReference type="ChEBI" id="CHEBI:15377"/>
        <dbReference type="ChEBI" id="CHEBI:15378"/>
        <dbReference type="ChEBI" id="CHEBI:29105"/>
        <dbReference type="ChEBI" id="CHEBI:30616"/>
        <dbReference type="ChEBI" id="CHEBI:43474"/>
        <dbReference type="ChEBI" id="CHEBI:456216"/>
        <dbReference type="EC" id="7.2.2.12"/>
    </reaction>
</comment>
<dbReference type="PROSITE" id="PS01229">
    <property type="entry name" value="COF_2"/>
    <property type="match status" value="1"/>
</dbReference>
<dbReference type="PROSITE" id="PS50846">
    <property type="entry name" value="HMA_2"/>
    <property type="match status" value="1"/>
</dbReference>
<keyword evidence="17" id="KW-1185">Reference proteome</keyword>
<dbReference type="PRINTS" id="PR00119">
    <property type="entry name" value="CATATPASE"/>
</dbReference>
<dbReference type="PANTHER" id="PTHR48085">
    <property type="entry name" value="CADMIUM/ZINC-TRANSPORTING ATPASE HMA2-RELATED"/>
    <property type="match status" value="1"/>
</dbReference>
<evidence type="ECO:0000256" key="2">
    <source>
        <dbReference type="ARBA" id="ARBA00006024"/>
    </source>
</evidence>
<keyword evidence="7 14" id="KW-0547">Nucleotide-binding</keyword>
<evidence type="ECO:0000256" key="5">
    <source>
        <dbReference type="ARBA" id="ARBA00022692"/>
    </source>
</evidence>
<dbReference type="SFLD" id="SFLDG00002">
    <property type="entry name" value="C1.7:_P-type_atpase_like"/>
    <property type="match status" value="1"/>
</dbReference>
<dbReference type="PANTHER" id="PTHR48085:SF5">
    <property type="entry name" value="CADMIUM_ZINC-TRANSPORTING ATPASE HMA4-RELATED"/>
    <property type="match status" value="1"/>
</dbReference>
<evidence type="ECO:0000256" key="14">
    <source>
        <dbReference type="RuleBase" id="RU362081"/>
    </source>
</evidence>
<evidence type="ECO:0000256" key="8">
    <source>
        <dbReference type="ARBA" id="ARBA00022840"/>
    </source>
</evidence>
<keyword evidence="11 14" id="KW-0472">Membrane</keyword>
<organism evidence="16 17">
    <name type="scientific">Vibrio astriarenae</name>
    <dbReference type="NCBI Taxonomy" id="1481923"/>
    <lineage>
        <taxon>Bacteria</taxon>
        <taxon>Pseudomonadati</taxon>
        <taxon>Pseudomonadota</taxon>
        <taxon>Gammaproteobacteria</taxon>
        <taxon>Vibrionales</taxon>
        <taxon>Vibrionaceae</taxon>
        <taxon>Vibrio</taxon>
    </lineage>
</organism>
<keyword evidence="9" id="KW-1278">Translocase</keyword>
<dbReference type="NCBIfam" id="TIGR01525">
    <property type="entry name" value="ATPase-IB_hvy"/>
    <property type="match status" value="1"/>
</dbReference>
<dbReference type="InterPro" id="IPR027256">
    <property type="entry name" value="P-typ_ATPase_IB"/>
</dbReference>
<sequence>MEASGKRYSWQLEGMDCPSCAAKVEKAVENLQGVNAARVAFSTERLIISATSELDVSEVIAAIHATGFSVVDESKPKLSKPVNRLKPYAHIVLVACLFAIAMITGAFDSTLKQAMLYGVTVIALIPIAKKAVALMRNGTPFSIETLMSVAVIGALFLGETVEAAMVLILFMLGEQLEGFAANKARSGVQKLIALTPDEVRHVKADGEVEAVPVGSILVGDTIEVLPGERLSVDGELLSCHGHFDQSALTGESLPVKLKSKASVMAGSLVVEKTVRLKVTSEQGDSAVDRIIRLIEEAEEKKAPVERFIDKFSRWYTPLMMFIALLVAVIPPIAFAGEWQEWIYKALALLLIACPCALVISTPAAITSALANATRRGALIKGGLALEQLGRIDNIAFDKTGTLTLGQPQVVNYVGDDSALALAAAIERKSTHPLAVAIVNEAKRRDLDIPQAESTTSISGVGASGVINHQSVQVLAPRHISNLESALLDDIHQFEAQGQTVVVVTVDEQPVATIALQDTLRDDAKNTIQSLKSLGINSTMLTGDNQRTAKSIADQLDISYKAELMPEDKLDAIRSISDSVAMIGDGINDAPALKAASVGIAMGNGTDVALETADCALTHNRLQSIAGLIKLSRKTMSIIRQNVALAVGSKVLFLITTLLGVTGLWAAVLADTGATALVTLNALRLLTEKIDS</sequence>
<feature type="transmembrane region" description="Helical" evidence="14">
    <location>
        <begin position="642"/>
        <end position="667"/>
    </location>
</feature>
<dbReference type="Gene3D" id="2.70.150.10">
    <property type="entry name" value="Calcium-transporting ATPase, cytoplasmic transduction domain A"/>
    <property type="match status" value="1"/>
</dbReference>
<keyword evidence="6 14" id="KW-0479">Metal-binding</keyword>
<evidence type="ECO:0000256" key="1">
    <source>
        <dbReference type="ARBA" id="ARBA00004651"/>
    </source>
</evidence>
<dbReference type="GO" id="GO:0016887">
    <property type="term" value="F:ATP hydrolysis activity"/>
    <property type="evidence" value="ECO:0007669"/>
    <property type="project" value="InterPro"/>
</dbReference>
<dbReference type="PROSITE" id="PS01047">
    <property type="entry name" value="HMA_1"/>
    <property type="match status" value="1"/>
</dbReference>
<dbReference type="Pfam" id="PF00403">
    <property type="entry name" value="HMA"/>
    <property type="match status" value="1"/>
</dbReference>
<keyword evidence="10 14" id="KW-1133">Transmembrane helix</keyword>
<evidence type="ECO:0000256" key="13">
    <source>
        <dbReference type="ARBA" id="ARBA00047308"/>
    </source>
</evidence>
<dbReference type="InterPro" id="IPR023299">
    <property type="entry name" value="ATPase_P-typ_cyto_dom_N"/>
</dbReference>
<reference evidence="16 17" key="1">
    <citation type="submission" date="2020-01" db="EMBL/GenBank/DDBJ databases">
        <title>Whole genome and functional gene identification of agarase of Vibrio HN897.</title>
        <authorList>
            <person name="Liu Y."/>
            <person name="Zhao Z."/>
        </authorList>
    </citation>
    <scope>NUCLEOTIDE SEQUENCE [LARGE SCALE GENOMIC DNA]</scope>
    <source>
        <strain evidence="16 17">HN897</strain>
    </source>
</reference>
<feature type="transmembrane region" description="Helical" evidence="14">
    <location>
        <begin position="341"/>
        <end position="365"/>
    </location>
</feature>
<dbReference type="InterPro" id="IPR008250">
    <property type="entry name" value="ATPase_P-typ_transduc_dom_A_sf"/>
</dbReference>
<dbReference type="InterPro" id="IPR059000">
    <property type="entry name" value="ATPase_P-type_domA"/>
</dbReference>
<dbReference type="SFLD" id="SFLDS00003">
    <property type="entry name" value="Haloacid_Dehalogenase"/>
    <property type="match status" value="1"/>
</dbReference>
<comment type="subcellular location">
    <subcellularLocation>
        <location evidence="1">Cell membrane</location>
        <topology evidence="1">Multi-pass membrane protein</topology>
    </subcellularLocation>
</comment>
<evidence type="ECO:0000256" key="7">
    <source>
        <dbReference type="ARBA" id="ARBA00022741"/>
    </source>
</evidence>
<dbReference type="EMBL" id="CP047475">
    <property type="protein sequence ID" value="QIA64724.1"/>
    <property type="molecule type" value="Genomic_DNA"/>
</dbReference>
<dbReference type="GO" id="GO:0005886">
    <property type="term" value="C:plasma membrane"/>
    <property type="evidence" value="ECO:0007669"/>
    <property type="project" value="UniProtKB-SubCell"/>
</dbReference>
<keyword evidence="5 14" id="KW-0812">Transmembrane</keyword>
<dbReference type="NCBIfam" id="TIGR01494">
    <property type="entry name" value="ATPase_P-type"/>
    <property type="match status" value="1"/>
</dbReference>
<comment type="similarity">
    <text evidence="2 14">Belongs to the cation transport ATPase (P-type) (TC 3.A.3) family. Type IB subfamily.</text>
</comment>
<dbReference type="Proteomes" id="UP000464262">
    <property type="component" value="Chromosome 1"/>
</dbReference>
<evidence type="ECO:0000313" key="16">
    <source>
        <dbReference type="EMBL" id="QIA64724.1"/>
    </source>
</evidence>
<feature type="transmembrane region" description="Helical" evidence="14">
    <location>
        <begin position="114"/>
        <end position="134"/>
    </location>
</feature>
<feature type="transmembrane region" description="Helical" evidence="14">
    <location>
        <begin position="88"/>
        <end position="107"/>
    </location>
</feature>
<dbReference type="SUPFAM" id="SSF55008">
    <property type="entry name" value="HMA, heavy metal-associated domain"/>
    <property type="match status" value="1"/>
</dbReference>
<dbReference type="InterPro" id="IPR018303">
    <property type="entry name" value="ATPase_P-typ_P_site"/>
</dbReference>
<keyword evidence="8 14" id="KW-0067">ATP-binding</keyword>
<dbReference type="KEGG" id="vas:GT360_08805"/>
<evidence type="ECO:0000256" key="6">
    <source>
        <dbReference type="ARBA" id="ARBA00022723"/>
    </source>
</evidence>
<accession>A0A7Z2T5D6</accession>
<dbReference type="InterPro" id="IPR006121">
    <property type="entry name" value="HMA_dom"/>
</dbReference>
<dbReference type="InterPro" id="IPR036163">
    <property type="entry name" value="HMA_dom_sf"/>
</dbReference>
<dbReference type="EC" id="7.2.2.12" evidence="12"/>
<dbReference type="InterPro" id="IPR001757">
    <property type="entry name" value="P_typ_ATPase"/>
</dbReference>
<dbReference type="GO" id="GO:0046872">
    <property type="term" value="F:metal ion binding"/>
    <property type="evidence" value="ECO:0007669"/>
    <property type="project" value="UniProtKB-KW"/>
</dbReference>
<evidence type="ECO:0000256" key="4">
    <source>
        <dbReference type="ARBA" id="ARBA00022553"/>
    </source>
</evidence>
<feature type="domain" description="HMA" evidence="15">
    <location>
        <begin position="6"/>
        <end position="71"/>
    </location>
</feature>
<gene>
    <name evidence="16" type="ORF">GT360_08805</name>
</gene>
<evidence type="ECO:0000256" key="12">
    <source>
        <dbReference type="ARBA" id="ARBA00039097"/>
    </source>
</evidence>
<dbReference type="SFLD" id="SFLDF00027">
    <property type="entry name" value="p-type_atpase"/>
    <property type="match status" value="1"/>
</dbReference>
<evidence type="ECO:0000313" key="17">
    <source>
        <dbReference type="Proteomes" id="UP000464262"/>
    </source>
</evidence>
<feature type="transmembrane region" description="Helical" evidence="14">
    <location>
        <begin position="146"/>
        <end position="173"/>
    </location>
</feature>
<dbReference type="GO" id="GO:0015086">
    <property type="term" value="F:cadmium ion transmembrane transporter activity"/>
    <property type="evidence" value="ECO:0007669"/>
    <property type="project" value="TreeGrafter"/>
</dbReference>
<dbReference type="GO" id="GO:0005524">
    <property type="term" value="F:ATP binding"/>
    <property type="evidence" value="ECO:0007669"/>
    <property type="project" value="UniProtKB-UniRule"/>
</dbReference>
<dbReference type="Pfam" id="PF00702">
    <property type="entry name" value="Hydrolase"/>
    <property type="match status" value="1"/>
</dbReference>
<keyword evidence="3 14" id="KW-1003">Cell membrane</keyword>
<dbReference type="Gene3D" id="3.40.50.1000">
    <property type="entry name" value="HAD superfamily/HAD-like"/>
    <property type="match status" value="1"/>
</dbReference>
<dbReference type="InterPro" id="IPR017969">
    <property type="entry name" value="Heavy-metal-associated_CS"/>
</dbReference>
<dbReference type="Gene3D" id="3.40.1110.10">
    <property type="entry name" value="Calcium-transporting ATPase, cytoplasmic domain N"/>
    <property type="match status" value="1"/>
</dbReference>
<evidence type="ECO:0000256" key="11">
    <source>
        <dbReference type="ARBA" id="ARBA00023136"/>
    </source>
</evidence>
<evidence type="ECO:0000259" key="15">
    <source>
        <dbReference type="PROSITE" id="PS50846"/>
    </source>
</evidence>
<dbReference type="InterPro" id="IPR044492">
    <property type="entry name" value="P_typ_ATPase_HD_dom"/>
</dbReference>
<proteinExistence type="inferred from homology"/>
<protein>
    <recommendedName>
        <fullName evidence="12">P-type Zn(2+) transporter</fullName>
        <ecNumber evidence="12">7.2.2.12</ecNumber>
    </recommendedName>
</protein>
<evidence type="ECO:0000256" key="9">
    <source>
        <dbReference type="ARBA" id="ARBA00022967"/>
    </source>
</evidence>
<dbReference type="SUPFAM" id="SSF81653">
    <property type="entry name" value="Calcium ATPase, transduction domain A"/>
    <property type="match status" value="1"/>
</dbReference>
<dbReference type="InterPro" id="IPR023298">
    <property type="entry name" value="ATPase_P-typ_TM_dom_sf"/>
</dbReference>
<evidence type="ECO:0000256" key="10">
    <source>
        <dbReference type="ARBA" id="ARBA00022989"/>
    </source>
</evidence>
<dbReference type="InterPro" id="IPR051014">
    <property type="entry name" value="Cation_Transport_ATPase_IB"/>
</dbReference>
<dbReference type="InterPro" id="IPR036412">
    <property type="entry name" value="HAD-like_sf"/>
</dbReference>
<dbReference type="SUPFAM" id="SSF56784">
    <property type="entry name" value="HAD-like"/>
    <property type="match status" value="1"/>
</dbReference>
<dbReference type="PRINTS" id="PR00941">
    <property type="entry name" value="CDATPASE"/>
</dbReference>
<dbReference type="InterPro" id="IPR023214">
    <property type="entry name" value="HAD_sf"/>
</dbReference>
<dbReference type="CDD" id="cd00371">
    <property type="entry name" value="HMA"/>
    <property type="match status" value="1"/>
</dbReference>
<name>A0A7Z2T5D6_9VIBR</name>
<keyword evidence="4" id="KW-0597">Phosphoprotein</keyword>
<dbReference type="GO" id="GO:0016463">
    <property type="term" value="F:P-type zinc transporter activity"/>
    <property type="evidence" value="ECO:0007669"/>
    <property type="project" value="UniProtKB-EC"/>
</dbReference>
<dbReference type="PROSITE" id="PS00154">
    <property type="entry name" value="ATPASE_E1_E2"/>
    <property type="match status" value="1"/>
</dbReference>
<dbReference type="NCBIfam" id="TIGR01511">
    <property type="entry name" value="ATPase-IB1_Cu"/>
    <property type="match status" value="1"/>
</dbReference>
<evidence type="ECO:0000256" key="3">
    <source>
        <dbReference type="ARBA" id="ARBA00022475"/>
    </source>
</evidence>